<dbReference type="InterPro" id="IPR052550">
    <property type="entry name" value="Pyrimidine_5'-ntase_YjjG"/>
</dbReference>
<dbReference type="GO" id="GO:0008253">
    <property type="term" value="F:5'-nucleotidase activity"/>
    <property type="evidence" value="ECO:0007669"/>
    <property type="project" value="InterPro"/>
</dbReference>
<dbReference type="NCBIfam" id="NF006976">
    <property type="entry name" value="PRK09449.1"/>
    <property type="match status" value="1"/>
</dbReference>
<dbReference type="Gene3D" id="1.10.150.240">
    <property type="entry name" value="Putative phosphatase, domain 2"/>
    <property type="match status" value="1"/>
</dbReference>
<sequence>MKYEIIIFDADETLFDFKMSERDAFKNTMLEFDVAYDEDHHLKVYHGINSAIWKEFEKGLITQEKLKIERFKRLSDKLEIKFDENKFAKSYMNHLSNASFLYDDSIELVESLHKDYKLTIITNGLKDVQDKRIRKSIIAKYFQDIVVSEEIQIAKPDPKIFEHALNNINHTDKSKVLMVGDSLTSDIRGGINFGIDTCWYNPNKLVNTTKIKPTYEISDFKELKEILSTNRNTIEMD</sequence>
<accession>A0A1M5X7I1</accession>
<dbReference type="InterPro" id="IPR011951">
    <property type="entry name" value="HAD-SF_hydro_IA_YjjG/PynA"/>
</dbReference>
<evidence type="ECO:0000313" key="2">
    <source>
        <dbReference type="Proteomes" id="UP000184447"/>
    </source>
</evidence>
<dbReference type="NCBIfam" id="TIGR02254">
    <property type="entry name" value="YjjG_YfnB"/>
    <property type="match status" value="1"/>
</dbReference>
<dbReference type="STRING" id="1121316.SAMN02745207_03403"/>
<dbReference type="InterPro" id="IPR036412">
    <property type="entry name" value="HAD-like_sf"/>
</dbReference>
<protein>
    <submittedName>
        <fullName evidence="1">Putative hydrolase of the HAD superfamily</fullName>
    </submittedName>
</protein>
<organism evidence="1 2">
    <name type="scientific">Clostridium grantii DSM 8605</name>
    <dbReference type="NCBI Taxonomy" id="1121316"/>
    <lineage>
        <taxon>Bacteria</taxon>
        <taxon>Bacillati</taxon>
        <taxon>Bacillota</taxon>
        <taxon>Clostridia</taxon>
        <taxon>Eubacteriales</taxon>
        <taxon>Clostridiaceae</taxon>
        <taxon>Clostridium</taxon>
    </lineage>
</organism>
<dbReference type="EMBL" id="FQXM01000024">
    <property type="protein sequence ID" value="SHH95528.1"/>
    <property type="molecule type" value="Genomic_DNA"/>
</dbReference>
<keyword evidence="2" id="KW-1185">Reference proteome</keyword>
<dbReference type="InterPro" id="IPR023198">
    <property type="entry name" value="PGP-like_dom2"/>
</dbReference>
<dbReference type="OrthoDB" id="9802350at2"/>
<dbReference type="Proteomes" id="UP000184447">
    <property type="component" value="Unassembled WGS sequence"/>
</dbReference>
<dbReference type="SFLD" id="SFLDG01129">
    <property type="entry name" value="C1.5:_HAD__Beta-PGM__Phosphata"/>
    <property type="match status" value="1"/>
</dbReference>
<dbReference type="RefSeq" id="WP_073339843.1">
    <property type="nucleotide sequence ID" value="NZ_FQXM01000024.1"/>
</dbReference>
<dbReference type="AlphaFoldDB" id="A0A1M5X7I1"/>
<dbReference type="Gene3D" id="3.40.50.1000">
    <property type="entry name" value="HAD superfamily/HAD-like"/>
    <property type="match status" value="1"/>
</dbReference>
<dbReference type="PANTHER" id="PTHR47478">
    <property type="match status" value="1"/>
</dbReference>
<dbReference type="CDD" id="cd04305">
    <property type="entry name" value="HAD_Neu5Ac-Pase_like"/>
    <property type="match status" value="1"/>
</dbReference>
<dbReference type="NCBIfam" id="TIGR01549">
    <property type="entry name" value="HAD-SF-IA-v1"/>
    <property type="match status" value="1"/>
</dbReference>
<dbReference type="InterPro" id="IPR006439">
    <property type="entry name" value="HAD-SF_hydro_IA"/>
</dbReference>
<dbReference type="NCBIfam" id="TIGR01509">
    <property type="entry name" value="HAD-SF-IA-v3"/>
    <property type="match status" value="1"/>
</dbReference>
<dbReference type="SUPFAM" id="SSF56784">
    <property type="entry name" value="HAD-like"/>
    <property type="match status" value="1"/>
</dbReference>
<name>A0A1M5X7I1_9CLOT</name>
<dbReference type="InterPro" id="IPR023214">
    <property type="entry name" value="HAD_sf"/>
</dbReference>
<dbReference type="PANTHER" id="PTHR47478:SF1">
    <property type="entry name" value="PYRIMIDINE 5'-NUCLEOTIDASE YJJG"/>
    <property type="match status" value="1"/>
</dbReference>
<reference evidence="1 2" key="1">
    <citation type="submission" date="2016-11" db="EMBL/GenBank/DDBJ databases">
        <authorList>
            <person name="Jaros S."/>
            <person name="Januszkiewicz K."/>
            <person name="Wedrychowicz H."/>
        </authorList>
    </citation>
    <scope>NUCLEOTIDE SEQUENCE [LARGE SCALE GENOMIC DNA]</scope>
    <source>
        <strain evidence="1 2">DSM 8605</strain>
    </source>
</reference>
<dbReference type="InterPro" id="IPR041492">
    <property type="entry name" value="HAD_2"/>
</dbReference>
<dbReference type="SFLD" id="SFLDG01135">
    <property type="entry name" value="C1.5.6:_HAD__Beta-PGM__Phospha"/>
    <property type="match status" value="1"/>
</dbReference>
<proteinExistence type="predicted"/>
<evidence type="ECO:0000313" key="1">
    <source>
        <dbReference type="EMBL" id="SHH95528.1"/>
    </source>
</evidence>
<dbReference type="SFLD" id="SFLDS00003">
    <property type="entry name" value="Haloacid_Dehalogenase"/>
    <property type="match status" value="1"/>
</dbReference>
<dbReference type="Pfam" id="PF13419">
    <property type="entry name" value="HAD_2"/>
    <property type="match status" value="1"/>
</dbReference>
<gene>
    <name evidence="1" type="ORF">SAMN02745207_03403</name>
</gene>
<keyword evidence="1" id="KW-0378">Hydrolase</keyword>
<dbReference type="PRINTS" id="PR00413">
    <property type="entry name" value="HADHALOGNASE"/>
</dbReference>